<reference evidence="1 2" key="1">
    <citation type="submission" date="2008-06" db="EMBL/GenBank/DDBJ databases">
        <title>Complete sequence of Pelodictyon phaeoclathratiforme BU-1.</title>
        <authorList>
            <consortium name="US DOE Joint Genome Institute"/>
            <person name="Lucas S."/>
            <person name="Copeland A."/>
            <person name="Lapidus A."/>
            <person name="Glavina del Rio T."/>
            <person name="Dalin E."/>
            <person name="Tice H."/>
            <person name="Bruce D."/>
            <person name="Goodwin L."/>
            <person name="Pitluck S."/>
            <person name="Schmutz J."/>
            <person name="Larimer F."/>
            <person name="Land M."/>
            <person name="Hauser L."/>
            <person name="Kyrpides N."/>
            <person name="Mikhailova N."/>
            <person name="Liu Z."/>
            <person name="Li T."/>
            <person name="Zhao F."/>
            <person name="Overmann J."/>
            <person name="Bryant D.A."/>
            <person name="Richardson P."/>
        </authorList>
    </citation>
    <scope>NUCLEOTIDE SEQUENCE [LARGE SCALE GENOMIC DNA]</scope>
    <source>
        <strain evidence="2">DSM 5477 / BU-1</strain>
    </source>
</reference>
<dbReference type="HOGENOM" id="CLU_2900201_0_0_10"/>
<sequence length="62" mass="7135">MALSELPRALWLETKPPRKLIHDKSSSQYIQFILLDSPLFFLLFCGVNDGNELKQVDYGKLP</sequence>
<dbReference type="Proteomes" id="UP000002724">
    <property type="component" value="Chromosome"/>
</dbReference>
<evidence type="ECO:0000313" key="2">
    <source>
        <dbReference type="Proteomes" id="UP000002724"/>
    </source>
</evidence>
<protein>
    <submittedName>
        <fullName evidence="1">Uncharacterized protein</fullName>
    </submittedName>
</protein>
<accession>B4SAM1</accession>
<evidence type="ECO:0000313" key="1">
    <source>
        <dbReference type="EMBL" id="ACF42390.1"/>
    </source>
</evidence>
<dbReference type="AlphaFoldDB" id="B4SAM1"/>
<dbReference type="KEGG" id="pph:Ppha_0033"/>
<name>B4SAM1_PELPB</name>
<organism evidence="1 2">
    <name type="scientific">Pelodictyon phaeoclathratiforme (strain DSM 5477 / BU-1)</name>
    <dbReference type="NCBI Taxonomy" id="324925"/>
    <lineage>
        <taxon>Bacteria</taxon>
        <taxon>Pseudomonadati</taxon>
        <taxon>Chlorobiota</taxon>
        <taxon>Chlorobiia</taxon>
        <taxon>Chlorobiales</taxon>
        <taxon>Chlorobiaceae</taxon>
        <taxon>Chlorobium/Pelodictyon group</taxon>
        <taxon>Pelodictyon</taxon>
    </lineage>
</organism>
<dbReference type="EMBL" id="CP001110">
    <property type="protein sequence ID" value="ACF42390.1"/>
    <property type="molecule type" value="Genomic_DNA"/>
</dbReference>
<keyword evidence="2" id="KW-1185">Reference proteome</keyword>
<gene>
    <name evidence="1" type="ordered locus">Ppha_0033</name>
</gene>
<proteinExistence type="predicted"/>
<dbReference type="STRING" id="324925.Ppha_0033"/>